<dbReference type="AlphaFoldDB" id="A0A5J5DZ72"/>
<organism evidence="3 4">
    <name type="scientific">Bifidobacterium vespertilionis</name>
    <dbReference type="NCBI Taxonomy" id="2562524"/>
    <lineage>
        <taxon>Bacteria</taxon>
        <taxon>Bacillati</taxon>
        <taxon>Actinomycetota</taxon>
        <taxon>Actinomycetes</taxon>
        <taxon>Bifidobacteriales</taxon>
        <taxon>Bifidobacteriaceae</taxon>
        <taxon>Bifidobacterium</taxon>
    </lineage>
</organism>
<protein>
    <recommendedName>
        <fullName evidence="6">Histidine kinase</fullName>
    </recommendedName>
</protein>
<dbReference type="EMBL" id="RZNZ01000012">
    <property type="protein sequence ID" value="KAA8819053.1"/>
    <property type="molecule type" value="Genomic_DNA"/>
</dbReference>
<feature type="transmembrane region" description="Helical" evidence="1">
    <location>
        <begin position="133"/>
        <end position="155"/>
    </location>
</feature>
<sequence length="369" mass="42090">MTKDADMQLNSIYKNNKTVLPISVIFIAGLINVAILIENNLIDIKYKITIYILQIILLTIVYRTSKIGSWITAITNSILLILYPDVLYMTIVDTCIAILILGFNTKRVIEIWAYLSLINLPHIVNLNNNKTTIIPYLVISLCYLTILAITLLARWQTASVAETMISFSNINREKNRAIASILHDSVTNDLSYITALSTTHTVDENDSWDTIAQKTRDASQSIHNIANILINESDAIYSKHNELQNVIKQQEDLLTRAGLKGHIKVNNYIDNILLDEKIKRELYYLIIELATNIIKHADCSFEYYINISFSSKYIEITQTNIIKDDNKITEDIFGLGLKNHKHNISILGGILRYSIEEKTWVLYAQIPIQ</sequence>
<evidence type="ECO:0000313" key="5">
    <source>
        <dbReference type="Proteomes" id="UP000374630"/>
    </source>
</evidence>
<keyword evidence="1" id="KW-1133">Transmembrane helix</keyword>
<dbReference type="EMBL" id="RZOA01000021">
    <property type="protein sequence ID" value="KAA8822171.1"/>
    <property type="molecule type" value="Genomic_DNA"/>
</dbReference>
<proteinExistence type="predicted"/>
<keyword evidence="1" id="KW-0472">Membrane</keyword>
<feature type="transmembrane region" description="Helical" evidence="1">
    <location>
        <begin position="77"/>
        <end position="101"/>
    </location>
</feature>
<feature type="transmembrane region" description="Helical" evidence="1">
    <location>
        <begin position="20"/>
        <end position="37"/>
    </location>
</feature>
<dbReference type="OrthoDB" id="3228207at2"/>
<dbReference type="Gene3D" id="3.30.565.10">
    <property type="entry name" value="Histidine kinase-like ATPase, C-terminal domain"/>
    <property type="match status" value="1"/>
</dbReference>
<name>A0A5J5DZ72_9BIFI</name>
<comment type="caution">
    <text evidence="3">The sequence shown here is derived from an EMBL/GenBank/DDBJ whole genome shotgun (WGS) entry which is preliminary data.</text>
</comment>
<dbReference type="Proteomes" id="UP000345527">
    <property type="component" value="Unassembled WGS sequence"/>
</dbReference>
<keyword evidence="1" id="KW-0812">Transmembrane</keyword>
<keyword evidence="5" id="KW-1185">Reference proteome</keyword>
<evidence type="ECO:0008006" key="6">
    <source>
        <dbReference type="Google" id="ProtNLM"/>
    </source>
</evidence>
<gene>
    <name evidence="3" type="ORF">EM848_09570</name>
    <name evidence="2" type="ORF">EMO90_08900</name>
</gene>
<feature type="transmembrane region" description="Helical" evidence="1">
    <location>
        <begin position="49"/>
        <end position="65"/>
    </location>
</feature>
<dbReference type="RefSeq" id="WP_150354698.1">
    <property type="nucleotide sequence ID" value="NZ_RZNZ01000012.1"/>
</dbReference>
<evidence type="ECO:0000313" key="4">
    <source>
        <dbReference type="Proteomes" id="UP000345527"/>
    </source>
</evidence>
<reference evidence="4 5" key="1">
    <citation type="journal article" date="2019" name="Syst. Appl. Microbiol.">
        <title>Characterization of Bifidobacterium species in feaces of the Egyptian fruit bat: Description of B. vespertilionis sp. nov. and B. rousetti sp. nov.</title>
        <authorList>
            <person name="Modesto M."/>
            <person name="Satti M."/>
            <person name="Watanabe K."/>
            <person name="Puglisi E."/>
            <person name="Morelli L."/>
            <person name="Huang C.-H."/>
            <person name="Liou J.-S."/>
            <person name="Miyashita M."/>
            <person name="Tamura T."/>
            <person name="Saito S."/>
            <person name="Mori K."/>
            <person name="Huang L."/>
            <person name="Sciavilla P."/>
            <person name="Sandri C."/>
            <person name="Spiezio C."/>
            <person name="Vitali F."/>
            <person name="Cavalieri D."/>
            <person name="Perpetuini G."/>
            <person name="Tofalo R."/>
            <person name="Bonetti A."/>
            <person name="Arita M."/>
            <person name="Mattarelli P."/>
        </authorList>
    </citation>
    <scope>NUCLEOTIDE SEQUENCE [LARGE SCALE GENOMIC DNA]</scope>
    <source>
        <strain evidence="2 5">RST16</strain>
        <strain evidence="3 4">RST8</strain>
    </source>
</reference>
<dbReference type="InterPro" id="IPR036890">
    <property type="entry name" value="HATPase_C_sf"/>
</dbReference>
<evidence type="ECO:0000313" key="2">
    <source>
        <dbReference type="EMBL" id="KAA8819053.1"/>
    </source>
</evidence>
<accession>A0A5J5DZ72</accession>
<evidence type="ECO:0000256" key="1">
    <source>
        <dbReference type="SAM" id="Phobius"/>
    </source>
</evidence>
<dbReference type="Proteomes" id="UP000374630">
    <property type="component" value="Unassembled WGS sequence"/>
</dbReference>
<evidence type="ECO:0000313" key="3">
    <source>
        <dbReference type="EMBL" id="KAA8822171.1"/>
    </source>
</evidence>